<dbReference type="Pfam" id="PF00109">
    <property type="entry name" value="ketoacyl-synt"/>
    <property type="match status" value="1"/>
</dbReference>
<dbReference type="EMBL" id="FXZK01000004">
    <property type="protein sequence ID" value="SMY08448.1"/>
    <property type="molecule type" value="Genomic_DNA"/>
</dbReference>
<dbReference type="SUPFAM" id="SSF53901">
    <property type="entry name" value="Thiolase-like"/>
    <property type="match status" value="2"/>
</dbReference>
<evidence type="ECO:0000256" key="17">
    <source>
        <dbReference type="ARBA" id="ARBA00048506"/>
    </source>
</evidence>
<evidence type="ECO:0000256" key="4">
    <source>
        <dbReference type="ARBA" id="ARBA00011738"/>
    </source>
</evidence>
<evidence type="ECO:0000256" key="12">
    <source>
        <dbReference type="ARBA" id="ARBA00023315"/>
    </source>
</evidence>
<dbReference type="Pfam" id="PF02801">
    <property type="entry name" value="Ketoacyl-synt_C"/>
    <property type="match status" value="1"/>
</dbReference>
<evidence type="ECO:0000256" key="1">
    <source>
        <dbReference type="ARBA" id="ARBA00004496"/>
    </source>
</evidence>
<dbReference type="EC" id="2.3.1.41" evidence="5"/>
<keyword evidence="8 18" id="KW-0808">Transferase</keyword>
<evidence type="ECO:0000256" key="15">
    <source>
        <dbReference type="ARBA" id="ARBA00042143"/>
    </source>
</evidence>
<dbReference type="InterPro" id="IPR014031">
    <property type="entry name" value="Ketoacyl_synth_C"/>
</dbReference>
<evidence type="ECO:0000256" key="10">
    <source>
        <dbReference type="ARBA" id="ARBA00023098"/>
    </source>
</evidence>
<dbReference type="OrthoDB" id="9808669at2"/>
<comment type="similarity">
    <text evidence="3 18">Belongs to the thiolase-like superfamily. Beta-ketoacyl-ACP synthases family.</text>
</comment>
<evidence type="ECO:0000256" key="7">
    <source>
        <dbReference type="ARBA" id="ARBA00022516"/>
    </source>
</evidence>
<dbReference type="FunFam" id="3.40.47.10:FF:000006">
    <property type="entry name" value="3-oxoacyl-[acyl-carrier-protein] synthase I"/>
    <property type="match status" value="1"/>
</dbReference>
<dbReference type="Proteomes" id="UP000201613">
    <property type="component" value="Unassembled WGS sequence"/>
</dbReference>
<dbReference type="CDD" id="cd00834">
    <property type="entry name" value="KAS_I_II"/>
    <property type="match status" value="1"/>
</dbReference>
<dbReference type="InterPro" id="IPR014030">
    <property type="entry name" value="Ketoacyl_synth_N"/>
</dbReference>
<comment type="catalytic activity">
    <reaction evidence="16">
        <text>(3Z)-decenoyl-[ACP] + malonyl-[ACP] + H(+) = 3-oxo-(5Z)-dodecenoyl-[ACP] + holo-[ACP] + CO2</text>
        <dbReference type="Rhea" id="RHEA:54940"/>
        <dbReference type="Rhea" id="RHEA-COMP:9623"/>
        <dbReference type="Rhea" id="RHEA-COMP:9685"/>
        <dbReference type="Rhea" id="RHEA-COMP:9927"/>
        <dbReference type="Rhea" id="RHEA-COMP:14042"/>
        <dbReference type="ChEBI" id="CHEBI:15378"/>
        <dbReference type="ChEBI" id="CHEBI:16526"/>
        <dbReference type="ChEBI" id="CHEBI:64479"/>
        <dbReference type="ChEBI" id="CHEBI:78449"/>
        <dbReference type="ChEBI" id="CHEBI:78798"/>
        <dbReference type="ChEBI" id="CHEBI:138410"/>
    </reaction>
    <physiologicalReaction direction="left-to-right" evidence="16">
        <dbReference type="Rhea" id="RHEA:54941"/>
    </physiologicalReaction>
</comment>
<evidence type="ECO:0000256" key="9">
    <source>
        <dbReference type="ARBA" id="ARBA00022832"/>
    </source>
</evidence>
<dbReference type="GO" id="GO:0004315">
    <property type="term" value="F:3-oxoacyl-[acyl-carrier-protein] synthase activity"/>
    <property type="evidence" value="ECO:0007669"/>
    <property type="project" value="UniProtKB-EC"/>
</dbReference>
<dbReference type="GO" id="GO:0005829">
    <property type="term" value="C:cytosol"/>
    <property type="evidence" value="ECO:0007669"/>
    <property type="project" value="TreeGrafter"/>
</dbReference>
<dbReference type="PROSITE" id="PS00606">
    <property type="entry name" value="KS3_1"/>
    <property type="match status" value="1"/>
</dbReference>
<evidence type="ECO:0000256" key="8">
    <source>
        <dbReference type="ARBA" id="ARBA00022679"/>
    </source>
</evidence>
<dbReference type="RefSeq" id="WP_093992613.1">
    <property type="nucleotide sequence ID" value="NZ_FXZK01000004.1"/>
</dbReference>
<evidence type="ECO:0000256" key="16">
    <source>
        <dbReference type="ARBA" id="ARBA00048121"/>
    </source>
</evidence>
<keyword evidence="6" id="KW-0963">Cytoplasm</keyword>
<evidence type="ECO:0000256" key="5">
    <source>
        <dbReference type="ARBA" id="ARBA00013191"/>
    </source>
</evidence>
<proteinExistence type="inferred from homology"/>
<dbReference type="InterPro" id="IPR018201">
    <property type="entry name" value="Ketoacyl_synth_AS"/>
</dbReference>
<keyword evidence="21" id="KW-1185">Reference proteome</keyword>
<dbReference type="GO" id="GO:0006633">
    <property type="term" value="P:fatty acid biosynthetic process"/>
    <property type="evidence" value="ECO:0007669"/>
    <property type="project" value="UniProtKB-KW"/>
</dbReference>
<dbReference type="InterPro" id="IPR020841">
    <property type="entry name" value="PKS_Beta-ketoAc_synthase_dom"/>
</dbReference>
<dbReference type="AlphaFoldDB" id="A0A238LFQ7"/>
<comment type="subcellular location">
    <subcellularLocation>
        <location evidence="1">Cytoplasm</location>
    </subcellularLocation>
</comment>
<dbReference type="NCBIfam" id="NF005935">
    <property type="entry name" value="PRK07967.1"/>
    <property type="match status" value="1"/>
</dbReference>
<evidence type="ECO:0000256" key="2">
    <source>
        <dbReference type="ARBA" id="ARBA00005194"/>
    </source>
</evidence>
<gene>
    <name evidence="20" type="primary">fabB</name>
    <name evidence="20" type="ORF">LOM8899_02599</name>
</gene>
<name>A0A238LFQ7_9RHOB</name>
<evidence type="ECO:0000313" key="20">
    <source>
        <dbReference type="EMBL" id="SMY08448.1"/>
    </source>
</evidence>
<comment type="pathway">
    <text evidence="2">Lipid metabolism; fatty acid biosynthesis.</text>
</comment>
<feature type="domain" description="Ketosynthase family 3 (KS3)" evidence="19">
    <location>
        <begin position="1"/>
        <end position="406"/>
    </location>
</feature>
<comment type="catalytic activity">
    <reaction evidence="17">
        <text>a fatty acyl-[ACP] + malonyl-[ACP] + H(+) = a 3-oxoacyl-[ACP] + holo-[ACP] + CO2</text>
        <dbReference type="Rhea" id="RHEA:22836"/>
        <dbReference type="Rhea" id="RHEA-COMP:9623"/>
        <dbReference type="Rhea" id="RHEA-COMP:9685"/>
        <dbReference type="Rhea" id="RHEA-COMP:9916"/>
        <dbReference type="Rhea" id="RHEA-COMP:14125"/>
        <dbReference type="ChEBI" id="CHEBI:15378"/>
        <dbReference type="ChEBI" id="CHEBI:16526"/>
        <dbReference type="ChEBI" id="CHEBI:64479"/>
        <dbReference type="ChEBI" id="CHEBI:78449"/>
        <dbReference type="ChEBI" id="CHEBI:78776"/>
        <dbReference type="ChEBI" id="CHEBI:138651"/>
        <dbReference type="EC" id="2.3.1.41"/>
    </reaction>
    <physiologicalReaction direction="left-to-right" evidence="17">
        <dbReference type="Rhea" id="RHEA:22837"/>
    </physiologicalReaction>
</comment>
<evidence type="ECO:0000256" key="14">
    <source>
        <dbReference type="ARBA" id="ARBA00041620"/>
    </source>
</evidence>
<reference evidence="20 21" key="1">
    <citation type="submission" date="2017-05" db="EMBL/GenBank/DDBJ databases">
        <authorList>
            <person name="Song R."/>
            <person name="Chenine A.L."/>
            <person name="Ruprecht R.M."/>
        </authorList>
    </citation>
    <scope>NUCLEOTIDE SEQUENCE [LARGE SCALE GENOMIC DNA]</scope>
    <source>
        <strain evidence="20 21">CECT 8899</strain>
    </source>
</reference>
<dbReference type="PROSITE" id="PS52004">
    <property type="entry name" value="KS3_2"/>
    <property type="match status" value="1"/>
</dbReference>
<accession>A0A238LFQ7</accession>
<evidence type="ECO:0000256" key="13">
    <source>
        <dbReference type="ARBA" id="ARBA00039450"/>
    </source>
</evidence>
<keyword evidence="12 20" id="KW-0012">Acyltransferase</keyword>
<comment type="subunit">
    <text evidence="4">Homodimer.</text>
</comment>
<evidence type="ECO:0000256" key="18">
    <source>
        <dbReference type="RuleBase" id="RU003694"/>
    </source>
</evidence>
<dbReference type="NCBIfam" id="NF005589">
    <property type="entry name" value="PRK07314.1"/>
    <property type="match status" value="1"/>
</dbReference>
<evidence type="ECO:0000256" key="6">
    <source>
        <dbReference type="ARBA" id="ARBA00022490"/>
    </source>
</evidence>
<dbReference type="SMART" id="SM00825">
    <property type="entry name" value="PKS_KS"/>
    <property type="match status" value="1"/>
</dbReference>
<keyword evidence="10" id="KW-0443">Lipid metabolism</keyword>
<keyword evidence="9" id="KW-0276">Fatty acid metabolism</keyword>
<dbReference type="Gene3D" id="3.40.47.10">
    <property type="match status" value="2"/>
</dbReference>
<dbReference type="PANTHER" id="PTHR11712:SF306">
    <property type="entry name" value="3-OXOACYL-[ACYL-CARRIER-PROTEIN] SYNTHASE 1"/>
    <property type="match status" value="1"/>
</dbReference>
<dbReference type="PANTHER" id="PTHR11712">
    <property type="entry name" value="POLYKETIDE SYNTHASE-RELATED"/>
    <property type="match status" value="1"/>
</dbReference>
<evidence type="ECO:0000259" key="19">
    <source>
        <dbReference type="PROSITE" id="PS52004"/>
    </source>
</evidence>
<organism evidence="20 21">
    <name type="scientific">Flavimaricola marinus</name>
    <dbReference type="NCBI Taxonomy" id="1819565"/>
    <lineage>
        <taxon>Bacteria</taxon>
        <taxon>Pseudomonadati</taxon>
        <taxon>Pseudomonadota</taxon>
        <taxon>Alphaproteobacteria</taxon>
        <taxon>Rhodobacterales</taxon>
        <taxon>Paracoccaceae</taxon>
        <taxon>Flavimaricola</taxon>
    </lineage>
</organism>
<protein>
    <recommendedName>
        <fullName evidence="13">3-oxoacyl-[acyl-carrier-protein] synthase 1</fullName>
        <ecNumber evidence="5">2.3.1.41</ecNumber>
    </recommendedName>
    <alternativeName>
        <fullName evidence="14">3-oxoacyl-[acyl-carrier-protein] synthase I</fullName>
    </alternativeName>
    <alternativeName>
        <fullName evidence="15">Beta-ketoacyl-ACP synthase I</fullName>
    </alternativeName>
</protein>
<evidence type="ECO:0000256" key="3">
    <source>
        <dbReference type="ARBA" id="ARBA00008467"/>
    </source>
</evidence>
<dbReference type="InterPro" id="IPR016039">
    <property type="entry name" value="Thiolase-like"/>
</dbReference>
<sequence>MRRVVVTGMGIVSPIGNNTSEVAEALKAGRSGVESSEEMIEYGFRSQIAGTLKINPAELIDKRRMRFMGPGAAYAYLAMEQAIADAGLSEAEISHPRTGLIAGSGGPSTSNLFAAHQIVLKNMSPKRIGPLMVPRGMSSTVSANLATSFQIKGINYSITSACSTSLHCIGAAAEQIMMGKQDVMFAGGGEELDWTLSCLFDAMGAMSSKYNDQPTKASRAFDAGRDGFVIAGGGGMVVLEDLERAQARGATIYAEVTGFAATSDGHDMVAPSGEGGERAMRLALDTLPEGRKVSYINAHGTSTPVGDVGEVEAVRRVFGEGQTPPISSTKSMTGHSQGATGASEAIYCLLMLRDDFIAPSINVENLDPALDPAEIATSLVENAGLDTVMTNSFGFGGTNGSMLLSRFTD</sequence>
<evidence type="ECO:0000313" key="21">
    <source>
        <dbReference type="Proteomes" id="UP000201613"/>
    </source>
</evidence>
<dbReference type="InterPro" id="IPR000794">
    <property type="entry name" value="Beta-ketoacyl_synthase"/>
</dbReference>
<keyword evidence="7" id="KW-0444">Lipid biosynthesis</keyword>
<keyword evidence="11" id="KW-0275">Fatty acid biosynthesis</keyword>
<evidence type="ECO:0000256" key="11">
    <source>
        <dbReference type="ARBA" id="ARBA00023160"/>
    </source>
</evidence>